<sequence length="731" mass="86137">MSKIKNYQKLDKNSVFSNCSYAQSAGVYYNQDGFSNVTNKIQDIGTYNPDKYILGNITKPNKKTFVNYDKQEIINKENNTKININNIKNNKETYAYVSGIMEPTIKAEVKPITEILKETENNITNSKNIVINSNEFKELHKEEKVINNKDIKQVNSKSSVNLFSKVFENKKKNNINDENDNVIYLNGWVWLNRFNKPYAHNFGDDINFSFLTEITGKKHKKYDNEFVTNYLMIGSIFIDKYINNFTEVWGSGMLRHQVLYKKPNKVYAVRGPKTREICLASNIDCPEIYGDPALLIPYYYYPYVMKKYKLGIIPHHSHIKSDILTKFNDNENIKIINFTKYNDWKDIIKEIVECEFIVSESLHGLIISEAFRIPNIWISLGNNIGQNLKYEDFFLSINKPLYESYLVNEDTTYEDLLKLKDNYNSTFEIDLQKLVDVCPIKLKNLNLYNHIKPYTGKVLLCCIGKMENNYIREFVEYYKTIGFDNICLYDNNDIDGEHFEDVIKDYIDSEFVILKDWRGKELAQIPSYTDCYNTYKDEYDWIAYFDIDEFLYLDCNNIKEFLSDDMYNDRGINCIRVCWKQFTDSNIIKTEGNYSVTKFNQYIPLDKDKYCAQTKIIIKTQLDNIIFDSPHGVIYNRDCHITCVNTNGDLCTNDIIINNPTWKNACLNHYRFRTIEEYVLNKMVRLWPTTYMNGGKTGLNLNLFFRYNTFSQEKLDYANYLLDKFNISRNE</sequence>
<keyword evidence="2" id="KW-0328">Glycosyltransferase</keyword>
<feature type="domain" description="Polysaccharide pyruvyl transferase" evidence="7">
    <location>
        <begin position="248"/>
        <end position="379"/>
    </location>
</feature>
<keyword evidence="6" id="KW-0472">Membrane</keyword>
<evidence type="ECO:0000256" key="1">
    <source>
        <dbReference type="ARBA" id="ARBA00004167"/>
    </source>
</evidence>
<evidence type="ECO:0000313" key="9">
    <source>
        <dbReference type="Proteomes" id="UP001346559"/>
    </source>
</evidence>
<evidence type="ECO:0000259" key="7">
    <source>
        <dbReference type="Pfam" id="PF04230"/>
    </source>
</evidence>
<evidence type="ECO:0000256" key="2">
    <source>
        <dbReference type="ARBA" id="ARBA00022676"/>
    </source>
</evidence>
<dbReference type="Proteomes" id="UP001346559">
    <property type="component" value="Segment"/>
</dbReference>
<protein>
    <recommendedName>
        <fullName evidence="7">Polysaccharide pyruvyl transferase domain-containing protein</fullName>
    </recommendedName>
</protein>
<keyword evidence="3" id="KW-0808">Transferase</keyword>
<keyword evidence="4" id="KW-0812">Transmembrane</keyword>
<dbReference type="Pfam" id="PF01697">
    <property type="entry name" value="Glyco_transf_92"/>
    <property type="match status" value="1"/>
</dbReference>
<proteinExistence type="predicted"/>
<reference evidence="8 9" key="1">
    <citation type="submission" date="2023-11" db="EMBL/GenBank/DDBJ databases">
        <authorList>
            <person name="Cook R."/>
            <person name="Crisci M."/>
            <person name="Pye H."/>
            <person name="Adriaenssens E."/>
            <person name="Santini J."/>
        </authorList>
    </citation>
    <scope>NUCLEOTIDE SEQUENCE [LARGE SCALE GENOMIC DNA]</scope>
    <source>
        <strain evidence="8">Lak_Megaphage_RVC_AP1_GC26</strain>
    </source>
</reference>
<accession>A0ABZ0Z879</accession>
<dbReference type="EMBL" id="OR769218">
    <property type="protein sequence ID" value="WQJ54259.1"/>
    <property type="molecule type" value="Genomic_DNA"/>
</dbReference>
<organism evidence="8 9">
    <name type="scientific">phage Lak_Megaphage_RVC_AP1_GC26</name>
    <dbReference type="NCBI Taxonomy" id="3109224"/>
    <lineage>
        <taxon>Viruses</taxon>
        <taxon>Duplodnaviria</taxon>
        <taxon>Heunggongvirae</taxon>
        <taxon>Uroviricota</taxon>
        <taxon>Caudoviricetes</taxon>
        <taxon>Caudoviricetes code 15 clade</taxon>
    </lineage>
</organism>
<evidence type="ECO:0000256" key="3">
    <source>
        <dbReference type="ARBA" id="ARBA00022679"/>
    </source>
</evidence>
<name>A0ABZ0Z879_9CAUD</name>
<evidence type="ECO:0000256" key="6">
    <source>
        <dbReference type="ARBA" id="ARBA00023136"/>
    </source>
</evidence>
<evidence type="ECO:0000256" key="4">
    <source>
        <dbReference type="ARBA" id="ARBA00022692"/>
    </source>
</evidence>
<keyword evidence="9" id="KW-1185">Reference proteome</keyword>
<evidence type="ECO:0000313" key="8">
    <source>
        <dbReference type="EMBL" id="WQJ54259.1"/>
    </source>
</evidence>
<dbReference type="InterPro" id="IPR007345">
    <property type="entry name" value="Polysacch_pyruvyl_Trfase"/>
</dbReference>
<dbReference type="PANTHER" id="PTHR21461">
    <property type="entry name" value="GLYCOSYLTRANSFERASE FAMILY 92 PROTEIN"/>
    <property type="match status" value="1"/>
</dbReference>
<comment type="subcellular location">
    <subcellularLocation>
        <location evidence="1">Membrane</location>
        <topology evidence="1">Single-pass membrane protein</topology>
    </subcellularLocation>
</comment>
<dbReference type="InterPro" id="IPR008166">
    <property type="entry name" value="Glyco_transf_92"/>
</dbReference>
<evidence type="ECO:0000256" key="5">
    <source>
        <dbReference type="ARBA" id="ARBA00022989"/>
    </source>
</evidence>
<keyword evidence="5" id="KW-1133">Transmembrane helix</keyword>
<dbReference type="Pfam" id="PF04230">
    <property type="entry name" value="PS_pyruv_trans"/>
    <property type="match status" value="1"/>
</dbReference>
<dbReference type="PANTHER" id="PTHR21461:SF69">
    <property type="entry name" value="GLYCOSYLTRANSFERASE FAMILY 92 PROTEIN"/>
    <property type="match status" value="1"/>
</dbReference>